<name>A0A1D1Z4C1_9ARAE</name>
<dbReference type="PANTHER" id="PTHR46354:SF4">
    <property type="entry name" value="PROTEIN DOG1-LIKE 3"/>
    <property type="match status" value="1"/>
</dbReference>
<dbReference type="InterPro" id="IPR051886">
    <property type="entry name" value="Seed_Dev/Stress_Resp_Reg"/>
</dbReference>
<evidence type="ECO:0000259" key="1">
    <source>
        <dbReference type="PROSITE" id="PS51806"/>
    </source>
</evidence>
<dbReference type="GO" id="GO:0043565">
    <property type="term" value="F:sequence-specific DNA binding"/>
    <property type="evidence" value="ECO:0007669"/>
    <property type="project" value="InterPro"/>
</dbReference>
<proteinExistence type="predicted"/>
<dbReference type="AlphaFoldDB" id="A0A1D1Z4C1"/>
<reference evidence="2" key="1">
    <citation type="submission" date="2015-07" db="EMBL/GenBank/DDBJ databases">
        <title>Transcriptome Assembly of Anthurium amnicola.</title>
        <authorList>
            <person name="Suzuki J."/>
        </authorList>
    </citation>
    <scope>NUCLEOTIDE SEQUENCE</scope>
</reference>
<gene>
    <name evidence="2" type="primary">HBP1C_11</name>
    <name evidence="2" type="ORF">g.31992</name>
</gene>
<dbReference type="PANTHER" id="PTHR46354">
    <property type="entry name" value="DOG1 DOMAIN-CONTAINING PROTEIN"/>
    <property type="match status" value="1"/>
</dbReference>
<protein>
    <submittedName>
        <fullName evidence="2">Transcription factor HBP-1b(C1)</fullName>
    </submittedName>
</protein>
<evidence type="ECO:0000313" key="2">
    <source>
        <dbReference type="EMBL" id="JAT61743.1"/>
    </source>
</evidence>
<dbReference type="GO" id="GO:0006351">
    <property type="term" value="P:DNA-templated transcription"/>
    <property type="evidence" value="ECO:0007669"/>
    <property type="project" value="InterPro"/>
</dbReference>
<sequence length="251" mass="28193">MYKSPPPTYHASPLFTLSPTQQLAEKVVVVGMEAFFEGWLQRQEELLQELLDARSRPEPDAHLRQLVNRALDHYKSYYKEKARLADRDVLLVYSPAWLTLHERTFLWVAGFRPSLVFRLLGAVVAPEQGEAAIEELEAEAAVEERRVTGEMARLQEAMAMPQVLGLVRRSGAARNGENRADEDPVVGPLLRSLRSLLQCADKLRVGVVKRLAEILRPAQMVDFLVAASDLHFRIRAWGLRTQPPPPGPAAS</sequence>
<accession>A0A1D1Z4C1</accession>
<feature type="domain" description="DOG1" evidence="1">
    <location>
        <begin position="29"/>
        <end position="244"/>
    </location>
</feature>
<dbReference type="PROSITE" id="PS51806">
    <property type="entry name" value="DOG1"/>
    <property type="match status" value="1"/>
</dbReference>
<organism evidence="2">
    <name type="scientific">Anthurium amnicola</name>
    <dbReference type="NCBI Taxonomy" id="1678845"/>
    <lineage>
        <taxon>Eukaryota</taxon>
        <taxon>Viridiplantae</taxon>
        <taxon>Streptophyta</taxon>
        <taxon>Embryophyta</taxon>
        <taxon>Tracheophyta</taxon>
        <taxon>Spermatophyta</taxon>
        <taxon>Magnoliopsida</taxon>
        <taxon>Liliopsida</taxon>
        <taxon>Araceae</taxon>
        <taxon>Pothoideae</taxon>
        <taxon>Potheae</taxon>
        <taxon>Anthurium</taxon>
    </lineage>
</organism>
<dbReference type="EMBL" id="GDJX01006193">
    <property type="protein sequence ID" value="JAT61743.1"/>
    <property type="molecule type" value="Transcribed_RNA"/>
</dbReference>
<dbReference type="InterPro" id="IPR025422">
    <property type="entry name" value="TGA_domain"/>
</dbReference>
<dbReference type="Pfam" id="PF14144">
    <property type="entry name" value="DOG1"/>
    <property type="match status" value="1"/>
</dbReference>